<proteinExistence type="predicted"/>
<feature type="non-terminal residue" evidence="1">
    <location>
        <position position="225"/>
    </location>
</feature>
<name>A0A0F9GNC6_9ZZZZ</name>
<sequence>MGTLTLREALQHAAAAGRGSLSDLGLLLRAIVRGEAGEEIQFLDGVVAGAGQAGKVLVLDSGGNLSGIPGEVELDGNTGPVAGSGILSGTDTLYKSSVVKIGDIIYTSIYIDLDGLASEATEDDIIGDTTAVNSHLGQITAAKNGTIIGGVMKCLEVPTTGEPDLDLNVSSASDAAGGDDIGAEAGYAKIFDAAANSTLGLQRALSGVIVANYYLYLSVGTGSTP</sequence>
<reference evidence="1" key="1">
    <citation type="journal article" date="2015" name="Nature">
        <title>Complex archaea that bridge the gap between prokaryotes and eukaryotes.</title>
        <authorList>
            <person name="Spang A."/>
            <person name="Saw J.H."/>
            <person name="Jorgensen S.L."/>
            <person name="Zaremba-Niedzwiedzka K."/>
            <person name="Martijn J."/>
            <person name="Lind A.E."/>
            <person name="van Eijk R."/>
            <person name="Schleper C."/>
            <person name="Guy L."/>
            <person name="Ettema T.J."/>
        </authorList>
    </citation>
    <scope>NUCLEOTIDE SEQUENCE</scope>
</reference>
<evidence type="ECO:0000313" key="1">
    <source>
        <dbReference type="EMBL" id="KKL70930.1"/>
    </source>
</evidence>
<accession>A0A0F9GNC6</accession>
<protein>
    <submittedName>
        <fullName evidence="1">Uncharacterized protein</fullName>
    </submittedName>
</protein>
<dbReference type="AlphaFoldDB" id="A0A0F9GNC6"/>
<comment type="caution">
    <text evidence="1">The sequence shown here is derived from an EMBL/GenBank/DDBJ whole genome shotgun (WGS) entry which is preliminary data.</text>
</comment>
<dbReference type="EMBL" id="LAZR01025745">
    <property type="protein sequence ID" value="KKL70930.1"/>
    <property type="molecule type" value="Genomic_DNA"/>
</dbReference>
<gene>
    <name evidence="1" type="ORF">LCGC14_2099960</name>
</gene>
<organism evidence="1">
    <name type="scientific">marine sediment metagenome</name>
    <dbReference type="NCBI Taxonomy" id="412755"/>
    <lineage>
        <taxon>unclassified sequences</taxon>
        <taxon>metagenomes</taxon>
        <taxon>ecological metagenomes</taxon>
    </lineage>
</organism>